<keyword evidence="6" id="KW-0342">GTP-binding</keyword>
<dbReference type="SUPFAM" id="SSF52540">
    <property type="entry name" value="P-loop containing nucleoside triphosphate hydrolases"/>
    <property type="match status" value="2"/>
</dbReference>
<feature type="region of interest" description="Disordered" evidence="8">
    <location>
        <begin position="283"/>
        <end position="303"/>
    </location>
</feature>
<dbReference type="InterPro" id="IPR027417">
    <property type="entry name" value="P-loop_NTPase"/>
</dbReference>
<sequence>MSYYAKSFLSVIISPRTIHHGYCTPRIMKAWAGCRSCNLTGSQKKYVTTNANSELIVSILGPPNAGKSTLFNRLMCKESNRAYRLGSEKKTNNTRSQGRIGYRNPSKRSGGAIVTPIAGTTRDRRECIGRLGDITFRLVDTAGVDGEKLDVAFGKGGTDSLDGAMIRQTMEAARRSDLVLLLFDARVGVTSDLAETIRWLRKISHSPKHSPDGDNQQRDIVILANKLEGDRWASMENSTVLDNLAEISRCGFGEAIPISAEHGEGMAEVASVIHRLTEEKRKRLGLPLDPSNEEESNKDDDTEKPLQLAILGQINVGKSTLVNAILGEERVITGDTPGLTRDAISVSWYWNKRPVKIVDTAGLRRGLKRERSNEIEDLAVLDAMRAMKLADVAVLVLDAQARFIQRQELAIADAVIREGRSLVIAANKMDLIVDADYTKEDFARAVQEQIELRYPMLRKTPVVPMSSLHKKNVDQLMPVVFEARDRWARVIPTGMLNRWLEEVLDEHPPPTQQGRPSKIKYIIQTKGRPPTFLLFCNVPELPINYINYLTRHFQDTFSMFGMVVRLVVKMSAENPYANKVKPKLTGIGGWRGRQKRLVSELKKTGTVPQKGKRSRYKKKND</sequence>
<evidence type="ECO:0000313" key="12">
    <source>
        <dbReference type="Proteomes" id="UP001516023"/>
    </source>
</evidence>
<evidence type="ECO:0000259" key="10">
    <source>
        <dbReference type="Pfam" id="PF14714"/>
    </source>
</evidence>
<dbReference type="PANTHER" id="PTHR43834:SF6">
    <property type="entry name" value="GTPASE DER"/>
    <property type="match status" value="1"/>
</dbReference>
<dbReference type="Pfam" id="PF01926">
    <property type="entry name" value="MMR_HSR1"/>
    <property type="match status" value="2"/>
</dbReference>
<dbReference type="GO" id="GO:0005525">
    <property type="term" value="F:GTP binding"/>
    <property type="evidence" value="ECO:0007669"/>
    <property type="project" value="UniProtKB-KW"/>
</dbReference>
<evidence type="ECO:0000256" key="5">
    <source>
        <dbReference type="ARBA" id="ARBA00022741"/>
    </source>
</evidence>
<feature type="region of interest" description="Disordered" evidence="8">
    <location>
        <begin position="598"/>
        <end position="621"/>
    </location>
</feature>
<reference evidence="11 12" key="1">
    <citation type="journal article" date="2020" name="G3 (Bethesda)">
        <title>Improved Reference Genome for Cyclotella cryptica CCMP332, a Model for Cell Wall Morphogenesis, Salinity Adaptation, and Lipid Production in Diatoms (Bacillariophyta).</title>
        <authorList>
            <person name="Roberts W.R."/>
            <person name="Downey K.M."/>
            <person name="Ruck E.C."/>
            <person name="Traller J.C."/>
            <person name="Alverson A.J."/>
        </authorList>
    </citation>
    <scope>NUCLEOTIDE SEQUENCE [LARGE SCALE GENOMIC DNA]</scope>
    <source>
        <strain evidence="11 12">CCMP332</strain>
    </source>
</reference>
<evidence type="ECO:0000256" key="1">
    <source>
        <dbReference type="ARBA" id="ARBA00008279"/>
    </source>
</evidence>
<feature type="domain" description="G" evidence="9">
    <location>
        <begin position="57"/>
        <end position="204"/>
    </location>
</feature>
<feature type="region of interest" description="Disordered" evidence="8">
    <location>
        <begin position="86"/>
        <end position="105"/>
    </location>
</feature>
<dbReference type="EMBL" id="JABMIG020000102">
    <property type="protein sequence ID" value="KAL3792449.1"/>
    <property type="molecule type" value="Genomic_DNA"/>
</dbReference>
<dbReference type="GO" id="GO:0042254">
    <property type="term" value="P:ribosome biogenesis"/>
    <property type="evidence" value="ECO:0007669"/>
    <property type="project" value="UniProtKB-KW"/>
</dbReference>
<gene>
    <name evidence="11" type="ORF">HJC23_001567</name>
</gene>
<dbReference type="InterPro" id="IPR032859">
    <property type="entry name" value="KH_dom-like"/>
</dbReference>
<dbReference type="CDD" id="cd01895">
    <property type="entry name" value="EngA2"/>
    <property type="match status" value="1"/>
</dbReference>
<dbReference type="Gene3D" id="3.30.300.20">
    <property type="match status" value="1"/>
</dbReference>
<evidence type="ECO:0000256" key="2">
    <source>
        <dbReference type="ARBA" id="ARBA00020953"/>
    </source>
</evidence>
<evidence type="ECO:0000313" key="11">
    <source>
        <dbReference type="EMBL" id="KAL3792449.1"/>
    </source>
</evidence>
<evidence type="ECO:0000259" key="9">
    <source>
        <dbReference type="Pfam" id="PF01926"/>
    </source>
</evidence>
<evidence type="ECO:0000256" key="7">
    <source>
        <dbReference type="ARBA" id="ARBA00032345"/>
    </source>
</evidence>
<dbReference type="InterPro" id="IPR016484">
    <property type="entry name" value="GTPase_Der"/>
</dbReference>
<dbReference type="NCBIfam" id="TIGR00231">
    <property type="entry name" value="small_GTP"/>
    <property type="match status" value="1"/>
</dbReference>
<dbReference type="InterPro" id="IPR015946">
    <property type="entry name" value="KH_dom-like_a/b"/>
</dbReference>
<dbReference type="HAMAP" id="MF_00195">
    <property type="entry name" value="GTPase_Der"/>
    <property type="match status" value="1"/>
</dbReference>
<dbReference type="AlphaFoldDB" id="A0ABD3PXZ4"/>
<dbReference type="InterPro" id="IPR005225">
    <property type="entry name" value="Small_GTP-bd"/>
</dbReference>
<dbReference type="PANTHER" id="PTHR43834">
    <property type="entry name" value="GTPASE DER"/>
    <property type="match status" value="1"/>
</dbReference>
<name>A0ABD3PXZ4_9STRA</name>
<dbReference type="Gene3D" id="3.40.50.300">
    <property type="entry name" value="P-loop containing nucleotide triphosphate hydrolases"/>
    <property type="match status" value="2"/>
</dbReference>
<evidence type="ECO:0000256" key="8">
    <source>
        <dbReference type="SAM" id="MobiDB-lite"/>
    </source>
</evidence>
<protein>
    <recommendedName>
        <fullName evidence="2">GTPase Der</fullName>
    </recommendedName>
    <alternativeName>
        <fullName evidence="7">GTP-binding protein EngA</fullName>
    </alternativeName>
</protein>
<dbReference type="Proteomes" id="UP001516023">
    <property type="component" value="Unassembled WGS sequence"/>
</dbReference>
<feature type="domain" description="G" evidence="9">
    <location>
        <begin position="308"/>
        <end position="428"/>
    </location>
</feature>
<dbReference type="InterPro" id="IPR006073">
    <property type="entry name" value="GTP-bd"/>
</dbReference>
<feature type="domain" description="GTPase Der C-terminal KH-domain-like" evidence="10">
    <location>
        <begin position="491"/>
        <end position="569"/>
    </location>
</feature>
<evidence type="ECO:0000256" key="4">
    <source>
        <dbReference type="ARBA" id="ARBA00022737"/>
    </source>
</evidence>
<evidence type="ECO:0000256" key="3">
    <source>
        <dbReference type="ARBA" id="ARBA00022517"/>
    </source>
</evidence>
<keyword evidence="12" id="KW-1185">Reference proteome</keyword>
<organism evidence="11 12">
    <name type="scientific">Cyclotella cryptica</name>
    <dbReference type="NCBI Taxonomy" id="29204"/>
    <lineage>
        <taxon>Eukaryota</taxon>
        <taxon>Sar</taxon>
        <taxon>Stramenopiles</taxon>
        <taxon>Ochrophyta</taxon>
        <taxon>Bacillariophyta</taxon>
        <taxon>Coscinodiscophyceae</taxon>
        <taxon>Thalassiosirophycidae</taxon>
        <taxon>Stephanodiscales</taxon>
        <taxon>Stephanodiscaceae</taxon>
        <taxon>Cyclotella</taxon>
    </lineage>
</organism>
<comment type="similarity">
    <text evidence="1">Belongs to the TRAFAC class TrmE-Era-EngA-EngB-Septin-like GTPase superfamily. EngA (Der) GTPase family.</text>
</comment>
<keyword evidence="4" id="KW-0677">Repeat</keyword>
<keyword evidence="5" id="KW-0547">Nucleotide-binding</keyword>
<accession>A0ABD3PXZ4</accession>
<proteinExistence type="inferred from homology"/>
<evidence type="ECO:0000256" key="6">
    <source>
        <dbReference type="ARBA" id="ARBA00023134"/>
    </source>
</evidence>
<keyword evidence="3" id="KW-0690">Ribosome biogenesis</keyword>
<feature type="compositionally biased region" description="Basic residues" evidence="8">
    <location>
        <begin position="610"/>
        <end position="621"/>
    </location>
</feature>
<dbReference type="Pfam" id="PF14714">
    <property type="entry name" value="KH_dom-like"/>
    <property type="match status" value="1"/>
</dbReference>
<dbReference type="NCBIfam" id="TIGR03594">
    <property type="entry name" value="GTPase_EngA"/>
    <property type="match status" value="1"/>
</dbReference>
<comment type="caution">
    <text evidence="11">The sequence shown here is derived from an EMBL/GenBank/DDBJ whole genome shotgun (WGS) entry which is preliminary data.</text>
</comment>